<dbReference type="PANTHER" id="PTHR34817">
    <property type="entry name" value="NUCLEOTIDYLTRANSFERASE"/>
    <property type="match status" value="1"/>
</dbReference>
<accession>A0A1G5VS99</accession>
<evidence type="ECO:0008006" key="3">
    <source>
        <dbReference type="Google" id="ProtNLM"/>
    </source>
</evidence>
<gene>
    <name evidence="1" type="ORF">SAMN02910315_00829</name>
</gene>
<dbReference type="PANTHER" id="PTHR34817:SF2">
    <property type="entry name" value="NUCLEOTIDYLTRANSFERASE"/>
    <property type="match status" value="1"/>
</dbReference>
<name>A0A1G5VS99_9EURY</name>
<protein>
    <recommendedName>
        <fullName evidence="3">Nucleotidyltransferase</fullName>
    </recommendedName>
</protein>
<reference evidence="1 2" key="1">
    <citation type="submission" date="2016-10" db="EMBL/GenBank/DDBJ databases">
        <authorList>
            <person name="Varghese N."/>
            <person name="Submissions S."/>
        </authorList>
    </citation>
    <scope>NUCLEOTIDE SEQUENCE [LARGE SCALE GENOMIC DNA]</scope>
    <source>
        <strain evidence="1 2">DSM 16643</strain>
    </source>
</reference>
<evidence type="ECO:0000313" key="1">
    <source>
        <dbReference type="EMBL" id="SDA48604.1"/>
    </source>
</evidence>
<dbReference type="Proteomes" id="UP000323439">
    <property type="component" value="Unassembled WGS sequence"/>
</dbReference>
<dbReference type="Pfam" id="PF10127">
    <property type="entry name" value="RlaP"/>
    <property type="match status" value="1"/>
</dbReference>
<keyword evidence="2" id="KW-1185">Reference proteome</keyword>
<dbReference type="AlphaFoldDB" id="A0A1G5VS99"/>
<dbReference type="RefSeq" id="WP_149731436.1">
    <property type="nucleotide sequence ID" value="NZ_FMXB01000005.1"/>
</dbReference>
<dbReference type="OrthoDB" id="156395at2157"/>
<organism evidence="1 2">
    <name type="scientific">Methanobrevibacter millerae</name>
    <dbReference type="NCBI Taxonomy" id="230361"/>
    <lineage>
        <taxon>Archaea</taxon>
        <taxon>Methanobacteriati</taxon>
        <taxon>Methanobacteriota</taxon>
        <taxon>Methanomada group</taxon>
        <taxon>Methanobacteria</taxon>
        <taxon>Methanobacteriales</taxon>
        <taxon>Methanobacteriaceae</taxon>
        <taxon>Methanobrevibacter</taxon>
    </lineage>
</organism>
<evidence type="ECO:0000313" key="2">
    <source>
        <dbReference type="Proteomes" id="UP000323439"/>
    </source>
</evidence>
<dbReference type="InterPro" id="IPR018775">
    <property type="entry name" value="RlaP"/>
</dbReference>
<dbReference type="EMBL" id="FMXB01000005">
    <property type="protein sequence ID" value="SDA48604.1"/>
    <property type="molecule type" value="Genomic_DNA"/>
</dbReference>
<proteinExistence type="predicted"/>
<sequence>MKNEILKKLNEIEKENNVSILFAVESGSRAWGHSNRNSDYDVRFIYKRNDINDYLILNRFVDVIQSNDGLFDFVGWDVKKALYLHFKSNPNLREWTISPIIYVKDEIGIFRDLPDFNPEILKHHYYGLAYNTNKRFVKGKDLRDAGTVKKMLYVIRCNLAWKLLDEGILPPMGFIEIVDLSGVDGELKKAFLALSENYSNLTLEKVSDGQLNMIHDWIVKSLGEFSKNKVEGPKRNIDDYNRIFQEIIG</sequence>